<dbReference type="Proteomes" id="UP000681967">
    <property type="component" value="Unassembled WGS sequence"/>
</dbReference>
<accession>A0A8S2N1K3</accession>
<gene>
    <name evidence="1" type="ORF">BYL167_LOCUS12756</name>
</gene>
<reference evidence="1" key="1">
    <citation type="submission" date="2021-02" db="EMBL/GenBank/DDBJ databases">
        <authorList>
            <person name="Nowell W R."/>
        </authorList>
    </citation>
    <scope>NUCLEOTIDE SEQUENCE</scope>
</reference>
<proteinExistence type="predicted"/>
<evidence type="ECO:0000313" key="1">
    <source>
        <dbReference type="EMBL" id="CAF3983715.1"/>
    </source>
</evidence>
<dbReference type="EMBL" id="CAJOBH010004266">
    <property type="protein sequence ID" value="CAF3983715.1"/>
    <property type="molecule type" value="Genomic_DNA"/>
</dbReference>
<evidence type="ECO:0000313" key="2">
    <source>
        <dbReference type="Proteomes" id="UP000681967"/>
    </source>
</evidence>
<feature type="non-terminal residue" evidence="1">
    <location>
        <position position="1"/>
    </location>
</feature>
<comment type="caution">
    <text evidence="1">The sequence shown here is derived from an EMBL/GenBank/DDBJ whole genome shotgun (WGS) entry which is preliminary data.</text>
</comment>
<protein>
    <submittedName>
        <fullName evidence="1">Uncharacterized protein</fullName>
    </submittedName>
</protein>
<dbReference type="AlphaFoldDB" id="A0A8S2N1K3"/>
<organism evidence="1 2">
    <name type="scientific">Rotaria magnacalcarata</name>
    <dbReference type="NCBI Taxonomy" id="392030"/>
    <lineage>
        <taxon>Eukaryota</taxon>
        <taxon>Metazoa</taxon>
        <taxon>Spiralia</taxon>
        <taxon>Gnathifera</taxon>
        <taxon>Rotifera</taxon>
        <taxon>Eurotatoria</taxon>
        <taxon>Bdelloidea</taxon>
        <taxon>Philodinida</taxon>
        <taxon>Philodinidae</taxon>
        <taxon>Rotaria</taxon>
    </lineage>
</organism>
<sequence>FVQNILRFPICAFLQSDVETQCSILYDNVILIKQQQDLVKHLQQ</sequence>
<name>A0A8S2N1K3_9BILA</name>